<feature type="chain" id="PRO_5040172497" evidence="3">
    <location>
        <begin position="19"/>
        <end position="217"/>
    </location>
</feature>
<name>A0A9R1TT39_9HYME</name>
<dbReference type="GeneID" id="105273825"/>
<sequence length="217" mass="23669">MWPQDFLVFATLTTITRAASVGFDLGDYEVLGDTEERTDKDYGSTGGREVRCYCNQPECVPQGYMCRGRGCFTGLPSSTNPLVVRPEHSVYNGCLEESFKEKRCPPGFLCCDQDLCNHVDSPAVMSRLNKTLQVLVGDQRAFLGPIEPTGQTSRTADGWFKTATIAVPICGLIVLLILASLAIRLLQPLPTQSDKLGPHRTPDNAPPLLGSPKIPLV</sequence>
<dbReference type="OrthoDB" id="5914644at2759"/>
<keyword evidence="3" id="KW-0732">Signal</keyword>
<proteinExistence type="predicted"/>
<gene>
    <name evidence="6" type="primary">LOC105273825</name>
</gene>
<dbReference type="KEGG" id="fas:105273825"/>
<evidence type="ECO:0000256" key="3">
    <source>
        <dbReference type="SAM" id="SignalP"/>
    </source>
</evidence>
<reference evidence="6" key="1">
    <citation type="submission" date="2025-08" db="UniProtKB">
        <authorList>
            <consortium name="RefSeq"/>
        </authorList>
    </citation>
    <scope>IDENTIFICATION</scope>
    <source>
        <strain evidence="6">USDA-PBARC FA_bdor</strain>
        <tissue evidence="6">Whole organism</tissue>
    </source>
</reference>
<feature type="signal peptide" evidence="3">
    <location>
        <begin position="1"/>
        <end position="18"/>
    </location>
</feature>
<organism evidence="5 6">
    <name type="scientific">Fopius arisanus</name>
    <dbReference type="NCBI Taxonomy" id="64838"/>
    <lineage>
        <taxon>Eukaryota</taxon>
        <taxon>Metazoa</taxon>
        <taxon>Ecdysozoa</taxon>
        <taxon>Arthropoda</taxon>
        <taxon>Hexapoda</taxon>
        <taxon>Insecta</taxon>
        <taxon>Pterygota</taxon>
        <taxon>Neoptera</taxon>
        <taxon>Endopterygota</taxon>
        <taxon>Hymenoptera</taxon>
        <taxon>Apocrita</taxon>
        <taxon>Ichneumonoidea</taxon>
        <taxon>Braconidae</taxon>
        <taxon>Opiinae</taxon>
        <taxon>Fopius</taxon>
    </lineage>
</organism>
<dbReference type="Proteomes" id="UP000694866">
    <property type="component" value="Unplaced"/>
</dbReference>
<evidence type="ECO:0000256" key="2">
    <source>
        <dbReference type="SAM" id="Phobius"/>
    </source>
</evidence>
<protein>
    <submittedName>
        <fullName evidence="6">BMP and activin membrane-bound inhibitor homolog</fullName>
    </submittedName>
</protein>
<evidence type="ECO:0000256" key="1">
    <source>
        <dbReference type="SAM" id="MobiDB-lite"/>
    </source>
</evidence>
<keyword evidence="2" id="KW-0812">Transmembrane</keyword>
<evidence type="ECO:0000313" key="5">
    <source>
        <dbReference type="Proteomes" id="UP000694866"/>
    </source>
</evidence>
<dbReference type="InterPro" id="IPR045807">
    <property type="entry name" value="BAMBI_N"/>
</dbReference>
<dbReference type="RefSeq" id="XP_011314784.1">
    <property type="nucleotide sequence ID" value="XM_011316482.1"/>
</dbReference>
<dbReference type="Pfam" id="PF06211">
    <property type="entry name" value="BAMBI"/>
    <property type="match status" value="1"/>
</dbReference>
<feature type="transmembrane region" description="Helical" evidence="2">
    <location>
        <begin position="165"/>
        <end position="186"/>
    </location>
</feature>
<dbReference type="CDD" id="cd23576">
    <property type="entry name" value="TFP_LU_ECD_BAMBI"/>
    <property type="match status" value="1"/>
</dbReference>
<evidence type="ECO:0000313" key="6">
    <source>
        <dbReference type="RefSeq" id="XP_011314784.1"/>
    </source>
</evidence>
<evidence type="ECO:0000259" key="4">
    <source>
        <dbReference type="Pfam" id="PF06211"/>
    </source>
</evidence>
<accession>A0A9R1TT39</accession>
<keyword evidence="2" id="KW-0472">Membrane</keyword>
<feature type="domain" description="BMP and activin membrane-bound inhibitor N-terminal" evidence="4">
    <location>
        <begin position="49"/>
        <end position="118"/>
    </location>
</feature>
<dbReference type="AlphaFoldDB" id="A0A9R1TT39"/>
<keyword evidence="5" id="KW-1185">Reference proteome</keyword>
<keyword evidence="2" id="KW-1133">Transmembrane helix</keyword>
<feature type="region of interest" description="Disordered" evidence="1">
    <location>
        <begin position="192"/>
        <end position="217"/>
    </location>
</feature>